<organism evidence="1 2">
    <name type="scientific">Rozella allomycis (strain CSF55)</name>
    <dbReference type="NCBI Taxonomy" id="988480"/>
    <lineage>
        <taxon>Eukaryota</taxon>
        <taxon>Fungi</taxon>
        <taxon>Fungi incertae sedis</taxon>
        <taxon>Cryptomycota</taxon>
        <taxon>Cryptomycota incertae sedis</taxon>
        <taxon>Rozella</taxon>
    </lineage>
</organism>
<sequence length="83" mass="9299">MDRYESKLNQPKLYSMSSKGITTEDIAQMKYNEAQAYGFTKDEYGTLKTYLKNHKMKNEPSAISTSPVSPGPVDSEVDIALCN</sequence>
<accession>A0A075APH7</accession>
<proteinExistence type="predicted"/>
<protein>
    <submittedName>
        <fullName evidence="1">Uncharacterized protein</fullName>
    </submittedName>
</protein>
<evidence type="ECO:0000313" key="1">
    <source>
        <dbReference type="EMBL" id="EPZ32001.1"/>
    </source>
</evidence>
<name>A0A075APH7_ROZAC</name>
<reference evidence="1 2" key="1">
    <citation type="journal article" date="2013" name="Curr. Biol.">
        <title>Shared signatures of parasitism and phylogenomics unite Cryptomycota and microsporidia.</title>
        <authorList>
            <person name="James T.Y."/>
            <person name="Pelin A."/>
            <person name="Bonen L."/>
            <person name="Ahrendt S."/>
            <person name="Sain D."/>
            <person name="Corradi N."/>
            <person name="Stajich J.E."/>
        </authorList>
    </citation>
    <scope>NUCLEOTIDE SEQUENCE [LARGE SCALE GENOMIC DNA]</scope>
    <source>
        <strain evidence="1 2">CSF55</strain>
    </source>
</reference>
<dbReference type="Proteomes" id="UP000030755">
    <property type="component" value="Unassembled WGS sequence"/>
</dbReference>
<evidence type="ECO:0000313" key="2">
    <source>
        <dbReference type="Proteomes" id="UP000030755"/>
    </source>
</evidence>
<dbReference type="HOGENOM" id="CLU_2543878_0_0_1"/>
<dbReference type="AlphaFoldDB" id="A0A075APH7"/>
<gene>
    <name evidence="1" type="ORF">O9G_005306</name>
</gene>
<dbReference type="EMBL" id="KE561196">
    <property type="protein sequence ID" value="EPZ32001.1"/>
    <property type="molecule type" value="Genomic_DNA"/>
</dbReference>
<keyword evidence="2" id="KW-1185">Reference proteome</keyword>